<keyword evidence="1" id="KW-0946">Virion</keyword>
<dbReference type="NCBIfam" id="TIGR04387">
    <property type="entry name" value="capsid_maj_N4"/>
    <property type="match status" value="1"/>
</dbReference>
<name>A0A0A0YXX6_9CAUD</name>
<protein>
    <submittedName>
        <fullName evidence="1">Putative major coat protein</fullName>
    </submittedName>
</protein>
<dbReference type="GeneID" id="24724977"/>
<keyword evidence="2" id="KW-1185">Reference proteome</keyword>
<keyword evidence="1" id="KW-0167">Capsid protein</keyword>
<evidence type="ECO:0000313" key="2">
    <source>
        <dbReference type="Proteomes" id="UP000030328"/>
    </source>
</evidence>
<dbReference type="OrthoDB" id="2832at10239"/>
<dbReference type="KEGG" id="vg:24724977"/>
<gene>
    <name evidence="1" type="ORF">YH6_080</name>
</gene>
<organism evidence="1 2">
    <name type="scientific">Pseudomonas phage YH6</name>
    <dbReference type="NCBI Taxonomy" id="1566995"/>
    <lineage>
        <taxon>Viruses</taxon>
        <taxon>Duplodnaviria</taxon>
        <taxon>Heunggongvirae</taxon>
        <taxon>Uroviricota</taxon>
        <taxon>Caudoviricetes</taxon>
        <taxon>Schitoviridae</taxon>
        <taxon>Migulavirinae</taxon>
        <taxon>Litunavirus</taxon>
        <taxon>Litunavirus Yh6</taxon>
    </lineage>
</organism>
<proteinExistence type="predicted"/>
<dbReference type="Proteomes" id="UP000030328">
    <property type="component" value="Segment"/>
</dbReference>
<dbReference type="EMBL" id="KM974184">
    <property type="protein sequence ID" value="AIX13233.1"/>
    <property type="molecule type" value="Genomic_DNA"/>
</dbReference>
<evidence type="ECO:0000313" key="1">
    <source>
        <dbReference type="EMBL" id="AIX13233.1"/>
    </source>
</evidence>
<sequence>MAGPVDNIKPMKYNDPANRVESSIGPQIHTRYWYKRALIDAAKEAYFGQLADTFSMPKNYGKEIVRLHYIPLLDDRNVNDQGIDASGATIANGNLYGSSRDVGNITAKMPTLTEIGGRVNRVGFKRVEIKGKLEKYGFFREYTQEQLDFDSDPAMEGHVTTEMVKGANEITEDLLQIDLLNSAGTVRYPGAATSDAEVDATTEVTYDSLMRLRLDLDNARAPTKIKMITGTRMIDTRTVGNARALYVGSDLVPTIEAMKDNHGNPAFIPIEKYAAGGATMHGEVGQLGRFRVIVNPQMMHWAGVGKAVDPNDQVPMHESGGKYSVFPMLCVASEAFTTVGFATDGKNVKFKIITKRPGEATADRSDPYGEMGFMSIKWYYGFMVFRPEWIALLKTVARL</sequence>
<dbReference type="Pfam" id="PF25209">
    <property type="entry name" value="Phage_capsid_4"/>
    <property type="match status" value="1"/>
</dbReference>
<dbReference type="GO" id="GO:0019028">
    <property type="term" value="C:viral capsid"/>
    <property type="evidence" value="ECO:0007669"/>
    <property type="project" value="UniProtKB-KW"/>
</dbReference>
<reference evidence="1 2" key="1">
    <citation type="submission" date="2014-10" db="EMBL/GenBank/DDBJ databases">
        <authorList>
            <person name="Yang M."/>
            <person name="Han W."/>
        </authorList>
    </citation>
    <scope>NUCLEOTIDE SEQUENCE [LARGE SCALE GENOMIC DNA]</scope>
</reference>
<accession>A0A0A0YXX6</accession>
<dbReference type="RefSeq" id="YP_009152580.1">
    <property type="nucleotide sequence ID" value="NC_027388.1"/>
</dbReference>